<dbReference type="Pfam" id="PF01683">
    <property type="entry name" value="EB"/>
    <property type="match status" value="1"/>
</dbReference>
<protein>
    <recommendedName>
        <fullName evidence="1">EB domain-containing protein</fullName>
    </recommendedName>
</protein>
<organism evidence="2 3">
    <name type="scientific">Mytilus galloprovincialis</name>
    <name type="common">Mediterranean mussel</name>
    <dbReference type="NCBI Taxonomy" id="29158"/>
    <lineage>
        <taxon>Eukaryota</taxon>
        <taxon>Metazoa</taxon>
        <taxon>Spiralia</taxon>
        <taxon>Lophotrochozoa</taxon>
        <taxon>Mollusca</taxon>
        <taxon>Bivalvia</taxon>
        <taxon>Autobranchia</taxon>
        <taxon>Pteriomorphia</taxon>
        <taxon>Mytilida</taxon>
        <taxon>Mytiloidea</taxon>
        <taxon>Mytilidae</taxon>
        <taxon>Mytilinae</taxon>
        <taxon>Mytilus</taxon>
    </lineage>
</organism>
<name>A0A8B6CEB1_MYTGA</name>
<accession>A0A8B6CEB1</accession>
<feature type="domain" description="EB" evidence="1">
    <location>
        <begin position="1"/>
        <end position="40"/>
    </location>
</feature>
<evidence type="ECO:0000313" key="2">
    <source>
        <dbReference type="EMBL" id="VDI04275.1"/>
    </source>
</evidence>
<sequence>VPLGGPCVMNSNCIANVSNSECKNKTCQCSATFYQENKRCHAKKALEHPCKADVECSDDNAICRPNCTCKPSHYKDNNTVCQH</sequence>
<dbReference type="InterPro" id="IPR006149">
    <property type="entry name" value="EB_dom"/>
</dbReference>
<keyword evidence="3" id="KW-1185">Reference proteome</keyword>
<comment type="caution">
    <text evidence="2">The sequence shown here is derived from an EMBL/GenBank/DDBJ whole genome shotgun (WGS) entry which is preliminary data.</text>
</comment>
<dbReference type="AlphaFoldDB" id="A0A8B6CEB1"/>
<dbReference type="Proteomes" id="UP000596742">
    <property type="component" value="Unassembled WGS sequence"/>
</dbReference>
<feature type="non-terminal residue" evidence="2">
    <location>
        <position position="83"/>
    </location>
</feature>
<evidence type="ECO:0000313" key="3">
    <source>
        <dbReference type="Proteomes" id="UP000596742"/>
    </source>
</evidence>
<evidence type="ECO:0000259" key="1">
    <source>
        <dbReference type="Pfam" id="PF01683"/>
    </source>
</evidence>
<proteinExistence type="predicted"/>
<dbReference type="OrthoDB" id="5912242at2759"/>
<dbReference type="EMBL" id="UYJE01001690">
    <property type="protein sequence ID" value="VDI04275.1"/>
    <property type="molecule type" value="Genomic_DNA"/>
</dbReference>
<gene>
    <name evidence="2" type="ORF">MGAL_10B077691</name>
</gene>
<feature type="non-terminal residue" evidence="2">
    <location>
        <position position="1"/>
    </location>
</feature>
<reference evidence="2" key="1">
    <citation type="submission" date="2018-11" db="EMBL/GenBank/DDBJ databases">
        <authorList>
            <person name="Alioto T."/>
            <person name="Alioto T."/>
        </authorList>
    </citation>
    <scope>NUCLEOTIDE SEQUENCE</scope>
</reference>